<keyword evidence="1" id="KW-0812">Transmembrane</keyword>
<reference evidence="2" key="1">
    <citation type="journal article" date="2020" name="Nature">
        <title>Giant virus diversity and host interactions through global metagenomics.</title>
        <authorList>
            <person name="Schulz F."/>
            <person name="Roux S."/>
            <person name="Paez-Espino D."/>
            <person name="Jungbluth S."/>
            <person name="Walsh D.A."/>
            <person name="Denef V.J."/>
            <person name="McMahon K.D."/>
            <person name="Konstantinidis K.T."/>
            <person name="Eloe-Fadrosh E.A."/>
            <person name="Kyrpides N.C."/>
            <person name="Woyke T."/>
        </authorList>
    </citation>
    <scope>NUCLEOTIDE SEQUENCE</scope>
    <source>
        <strain evidence="2">GVMAG-M-3300020187-37</strain>
    </source>
</reference>
<accession>A0A6C0C7B6</accession>
<keyword evidence="1" id="KW-1133">Transmembrane helix</keyword>
<organism evidence="2">
    <name type="scientific">viral metagenome</name>
    <dbReference type="NCBI Taxonomy" id="1070528"/>
    <lineage>
        <taxon>unclassified sequences</taxon>
        <taxon>metagenomes</taxon>
        <taxon>organismal metagenomes</taxon>
    </lineage>
</organism>
<sequence>MKSNKLICMSKTVFYFGCIILLLIIYLIIDKLTKHVKDECVCEYPKDIKDSKNNKNNVVVVDRPTKIINDDDIQQYRRGPEREYNMGRGLPINIRTRGEPNEYQNIGTLTNTTVANDIRPLYGRRVYRGSNLWNYYTVLNNHIQVKIPIERDSKNCVNEYGCSEIMDNEVITVNNESYTVSLYPYSDFRYIPY</sequence>
<proteinExistence type="predicted"/>
<keyword evidence="1" id="KW-0472">Membrane</keyword>
<feature type="transmembrane region" description="Helical" evidence="1">
    <location>
        <begin position="12"/>
        <end position="29"/>
    </location>
</feature>
<evidence type="ECO:0000313" key="2">
    <source>
        <dbReference type="EMBL" id="QHS99654.1"/>
    </source>
</evidence>
<protein>
    <submittedName>
        <fullName evidence="2">Uncharacterized protein</fullName>
    </submittedName>
</protein>
<dbReference type="EMBL" id="MN739345">
    <property type="protein sequence ID" value="QHS99654.1"/>
    <property type="molecule type" value="Genomic_DNA"/>
</dbReference>
<evidence type="ECO:0000256" key="1">
    <source>
        <dbReference type="SAM" id="Phobius"/>
    </source>
</evidence>
<dbReference type="InterPro" id="IPR043929">
    <property type="entry name" value="DUF5755"/>
</dbReference>
<name>A0A6C0C7B6_9ZZZZ</name>
<dbReference type="AlphaFoldDB" id="A0A6C0C7B6"/>
<dbReference type="Pfam" id="PF19059">
    <property type="entry name" value="DUF5755"/>
    <property type="match status" value="1"/>
</dbReference>